<feature type="transmembrane region" description="Helical" evidence="1">
    <location>
        <begin position="193"/>
        <end position="213"/>
    </location>
</feature>
<sequence>MTAIKKLLRLDLKFLKQYYKIYIPVFIITLFVLGNTTFNMGFLMLVFYYGLETDESHKKVNNLLQTLPINNKEYVSYKYISSFMQLIFIIIMFLIATIVILLSEKISNSNSDMFLISWISNHIVKENGIEANYFVRFLVELFMAVTTISIMIPTKYNKIKGKRVLTWIVLIFANSMVGSYLTKDYTWVLYDFISKFNEIFIVVLGIVLSYFFIKLSFNKTLQLHSKSEIV</sequence>
<name>A0ABY9Q7J0_9FIRM</name>
<keyword evidence="1" id="KW-1133">Transmembrane helix</keyword>
<reference evidence="2 3" key="1">
    <citation type="submission" date="2022-07" db="EMBL/GenBank/DDBJ databases">
        <title>Genome sequence of Terrisporobacter mayombei DSM6539.</title>
        <authorList>
            <person name="Boeer T."/>
            <person name="Bengelsdorf F.R."/>
            <person name="Daniel R."/>
            <person name="Poehlein A."/>
        </authorList>
    </citation>
    <scope>NUCLEOTIDE SEQUENCE [LARGE SCALE GENOMIC DNA]</scope>
    <source>
        <strain evidence="2 3">DSM 6539</strain>
    </source>
</reference>
<feature type="transmembrane region" description="Helical" evidence="1">
    <location>
        <begin position="21"/>
        <end position="49"/>
    </location>
</feature>
<accession>A0ABY9Q7J0</accession>
<dbReference type="RefSeq" id="WP_228105082.1">
    <property type="nucleotide sequence ID" value="NZ_CP101637.1"/>
</dbReference>
<evidence type="ECO:0000313" key="2">
    <source>
        <dbReference type="EMBL" id="WMT83190.1"/>
    </source>
</evidence>
<dbReference type="Proteomes" id="UP001235030">
    <property type="component" value="Chromosome"/>
</dbReference>
<dbReference type="EMBL" id="CP101637">
    <property type="protein sequence ID" value="WMT83190.1"/>
    <property type="molecule type" value="Genomic_DNA"/>
</dbReference>
<proteinExistence type="predicted"/>
<evidence type="ECO:0008006" key="4">
    <source>
        <dbReference type="Google" id="ProtNLM"/>
    </source>
</evidence>
<keyword evidence="3" id="KW-1185">Reference proteome</keyword>
<keyword evidence="1" id="KW-0812">Transmembrane</keyword>
<feature type="transmembrane region" description="Helical" evidence="1">
    <location>
        <begin position="83"/>
        <end position="103"/>
    </location>
</feature>
<dbReference type="InterPro" id="IPR025699">
    <property type="entry name" value="ABC2_memb-like"/>
</dbReference>
<dbReference type="Pfam" id="PF13346">
    <property type="entry name" value="ABC2_membrane_5"/>
    <property type="match status" value="1"/>
</dbReference>
<gene>
    <name evidence="2" type="ORF">TEMA_36910</name>
</gene>
<protein>
    <recommendedName>
        <fullName evidence="4">ABC transporter permease</fullName>
    </recommendedName>
</protein>
<evidence type="ECO:0000256" key="1">
    <source>
        <dbReference type="SAM" id="Phobius"/>
    </source>
</evidence>
<feature type="transmembrane region" description="Helical" evidence="1">
    <location>
        <begin position="164"/>
        <end position="181"/>
    </location>
</feature>
<evidence type="ECO:0000313" key="3">
    <source>
        <dbReference type="Proteomes" id="UP001235030"/>
    </source>
</evidence>
<keyword evidence="1" id="KW-0472">Membrane</keyword>
<organism evidence="2 3">
    <name type="scientific">Terrisporobacter mayombei</name>
    <dbReference type="NCBI Taxonomy" id="1541"/>
    <lineage>
        <taxon>Bacteria</taxon>
        <taxon>Bacillati</taxon>
        <taxon>Bacillota</taxon>
        <taxon>Clostridia</taxon>
        <taxon>Peptostreptococcales</taxon>
        <taxon>Peptostreptococcaceae</taxon>
        <taxon>Terrisporobacter</taxon>
    </lineage>
</organism>